<reference evidence="1" key="2">
    <citation type="journal article" date="2015" name="Data Brief">
        <title>Shoot transcriptome of the giant reed, Arundo donax.</title>
        <authorList>
            <person name="Barrero R.A."/>
            <person name="Guerrero F.D."/>
            <person name="Moolhuijzen P."/>
            <person name="Goolsby J.A."/>
            <person name="Tidwell J."/>
            <person name="Bellgard S.E."/>
            <person name="Bellgard M.I."/>
        </authorList>
    </citation>
    <scope>NUCLEOTIDE SEQUENCE</scope>
    <source>
        <tissue evidence="1">Shoot tissue taken approximately 20 cm above the soil surface</tissue>
    </source>
</reference>
<accession>A0A0A9E416</accession>
<dbReference type="EMBL" id="GBRH01204117">
    <property type="protein sequence ID" value="JAD93778.1"/>
    <property type="molecule type" value="Transcribed_RNA"/>
</dbReference>
<protein>
    <submittedName>
        <fullName evidence="1">Uncharacterized protein</fullName>
    </submittedName>
</protein>
<name>A0A0A9E416_ARUDO</name>
<reference evidence="1" key="1">
    <citation type="submission" date="2014-09" db="EMBL/GenBank/DDBJ databases">
        <authorList>
            <person name="Magalhaes I.L.F."/>
            <person name="Oliveira U."/>
            <person name="Santos F.R."/>
            <person name="Vidigal T.H.D.A."/>
            <person name="Brescovit A.D."/>
            <person name="Santos A.J."/>
        </authorList>
    </citation>
    <scope>NUCLEOTIDE SEQUENCE</scope>
    <source>
        <tissue evidence="1">Shoot tissue taken approximately 20 cm above the soil surface</tissue>
    </source>
</reference>
<sequence>MEAIHCSIEERQHVQGLHGDMLTVW</sequence>
<dbReference type="AlphaFoldDB" id="A0A0A9E416"/>
<evidence type="ECO:0000313" key="1">
    <source>
        <dbReference type="EMBL" id="JAD93778.1"/>
    </source>
</evidence>
<organism evidence="1">
    <name type="scientific">Arundo donax</name>
    <name type="common">Giant reed</name>
    <name type="synonym">Donax arundinaceus</name>
    <dbReference type="NCBI Taxonomy" id="35708"/>
    <lineage>
        <taxon>Eukaryota</taxon>
        <taxon>Viridiplantae</taxon>
        <taxon>Streptophyta</taxon>
        <taxon>Embryophyta</taxon>
        <taxon>Tracheophyta</taxon>
        <taxon>Spermatophyta</taxon>
        <taxon>Magnoliopsida</taxon>
        <taxon>Liliopsida</taxon>
        <taxon>Poales</taxon>
        <taxon>Poaceae</taxon>
        <taxon>PACMAD clade</taxon>
        <taxon>Arundinoideae</taxon>
        <taxon>Arundineae</taxon>
        <taxon>Arundo</taxon>
    </lineage>
</organism>
<proteinExistence type="predicted"/>